<accession>A0A6J2WP90</accession>
<dbReference type="GeneID" id="115826734"/>
<proteinExistence type="predicted"/>
<dbReference type="AlphaFoldDB" id="A0A6J2WP90"/>
<dbReference type="Gene3D" id="3.80.10.10">
    <property type="entry name" value="Ribonuclease Inhibitor"/>
    <property type="match status" value="1"/>
</dbReference>
<keyword evidence="2" id="KW-1185">Reference proteome</keyword>
<dbReference type="Proteomes" id="UP000504632">
    <property type="component" value="Chromosome 13"/>
</dbReference>
<feature type="region of interest" description="Disordered" evidence="1">
    <location>
        <begin position="1"/>
        <end position="35"/>
    </location>
</feature>
<protein>
    <submittedName>
        <fullName evidence="3">Leucine-rich repeat-containing protein 56</fullName>
    </submittedName>
</protein>
<feature type="compositionally biased region" description="Polar residues" evidence="1">
    <location>
        <begin position="348"/>
        <end position="360"/>
    </location>
</feature>
<feature type="region of interest" description="Disordered" evidence="1">
    <location>
        <begin position="287"/>
        <end position="319"/>
    </location>
</feature>
<dbReference type="PANTHER" id="PTHR22708">
    <property type="entry name" value="LEUCINE-RICH REPEAT-CONTAINING PROTEIN 56"/>
    <property type="match status" value="1"/>
</dbReference>
<dbReference type="SUPFAM" id="SSF52058">
    <property type="entry name" value="L domain-like"/>
    <property type="match status" value="1"/>
</dbReference>
<dbReference type="InterPro" id="IPR001611">
    <property type="entry name" value="Leu-rich_rpt"/>
</dbReference>
<feature type="compositionally biased region" description="Polar residues" evidence="1">
    <location>
        <begin position="23"/>
        <end position="33"/>
    </location>
</feature>
<evidence type="ECO:0000313" key="3">
    <source>
        <dbReference type="RefSeq" id="XP_030646479.1"/>
    </source>
</evidence>
<dbReference type="InterPro" id="IPR032675">
    <property type="entry name" value="LRR_dom_sf"/>
</dbReference>
<evidence type="ECO:0000256" key="1">
    <source>
        <dbReference type="SAM" id="MobiDB-lite"/>
    </source>
</evidence>
<feature type="compositionally biased region" description="Low complexity" evidence="1">
    <location>
        <begin position="287"/>
        <end position="307"/>
    </location>
</feature>
<dbReference type="PANTHER" id="PTHR22708:SF0">
    <property type="entry name" value="LEUCINE-RICH REPEAT-CONTAINING PROTEIN 56"/>
    <property type="match status" value="1"/>
</dbReference>
<feature type="region of interest" description="Disordered" evidence="1">
    <location>
        <begin position="414"/>
        <end position="465"/>
    </location>
</feature>
<evidence type="ECO:0000313" key="2">
    <source>
        <dbReference type="Proteomes" id="UP000504632"/>
    </source>
</evidence>
<reference evidence="3" key="1">
    <citation type="submission" date="2025-08" db="UniProtKB">
        <authorList>
            <consortium name="RefSeq"/>
        </authorList>
    </citation>
    <scope>IDENTIFICATION</scope>
</reference>
<dbReference type="InterPro" id="IPR040091">
    <property type="entry name" value="LRRC56"/>
</dbReference>
<dbReference type="InParanoid" id="A0A6J2WP90"/>
<feature type="region of interest" description="Disordered" evidence="1">
    <location>
        <begin position="340"/>
        <end position="360"/>
    </location>
</feature>
<dbReference type="OrthoDB" id="676979at2759"/>
<organism evidence="2 3">
    <name type="scientific">Chanos chanos</name>
    <name type="common">Milkfish</name>
    <name type="synonym">Mugil chanos</name>
    <dbReference type="NCBI Taxonomy" id="29144"/>
    <lineage>
        <taxon>Eukaryota</taxon>
        <taxon>Metazoa</taxon>
        <taxon>Chordata</taxon>
        <taxon>Craniata</taxon>
        <taxon>Vertebrata</taxon>
        <taxon>Euteleostomi</taxon>
        <taxon>Actinopterygii</taxon>
        <taxon>Neopterygii</taxon>
        <taxon>Teleostei</taxon>
        <taxon>Ostariophysi</taxon>
        <taxon>Gonorynchiformes</taxon>
        <taxon>Chanidae</taxon>
        <taxon>Chanos</taxon>
    </lineage>
</organism>
<dbReference type="CTD" id="115399"/>
<name>A0A6J2WP90_CHACN</name>
<feature type="region of interest" description="Disordered" evidence="1">
    <location>
        <begin position="477"/>
        <end position="502"/>
    </location>
</feature>
<feature type="compositionally biased region" description="Low complexity" evidence="1">
    <location>
        <begin position="479"/>
        <end position="499"/>
    </location>
</feature>
<feature type="compositionally biased region" description="Basic and acidic residues" evidence="1">
    <location>
        <begin position="435"/>
        <end position="452"/>
    </location>
</feature>
<sequence>MSFSRESVRTRRSGRGRPLITELSGSDRINPTPSGCEDTDLQVDLYLSPEKLRSLTGFEDLREVTSLEMSIDTRQNTLGNFGTYLPKLVQLKMNNSLILSVRDLGTTLSHLHVLWLARCGLADLDGIPSFSSLKELYVAYNNISDLSQVSMLECLELLDLEGNNVDDLVQVQFLGLCGRLRTLNLEGNPVCIRPHPSATESVEYGYRSSVRKLIPQLLYLDDVSVEEEDTRVCKTSEMEWVLLKESIKDCNPSDDLEPLEDRGANACGYSRPCSAHCLGADLSSANLPSRPSSAGPLSSSSSRPGSAESDPASLDHDASDLTHGAGKIVFCGNPVQALRERRQKLTHRATSSNPRPSTQLSYVPEHTYDIEDSGGQGRNDIFAELRAWREEHSRRLMMIEKARQPQIMSIIHSEGGGVDSEEEEVSGHTLSVITDKQEEREDKTACGRRIENDSPDSSFHSPSPDLLEREAVSPEISRLTLSSDHTLSPSPPLTTVSPTGGRKLAEIRARRLRLVRPCIGTQKPAEKVPIAQTGDPTMDRPVELCNSSPGSQQLHQPNSSPLVPGCSSQCAEAAAGCCLSVCDHKPVISLKTPGRQTHTRPHTARAALQKPANYQPLLPSRWSSHLD</sequence>
<dbReference type="RefSeq" id="XP_030646479.1">
    <property type="nucleotide sequence ID" value="XM_030790619.1"/>
</dbReference>
<gene>
    <name evidence="3" type="primary">lrrc56</name>
</gene>
<dbReference type="PROSITE" id="PS51450">
    <property type="entry name" value="LRR"/>
    <property type="match status" value="1"/>
</dbReference>
<feature type="compositionally biased region" description="Low complexity" evidence="1">
    <location>
        <begin position="455"/>
        <end position="465"/>
    </location>
</feature>